<feature type="transmembrane region" description="Helical" evidence="6">
    <location>
        <begin position="363"/>
        <end position="388"/>
    </location>
</feature>
<keyword evidence="4 6" id="KW-1133">Transmembrane helix</keyword>
<feature type="transmembrane region" description="Helical" evidence="6">
    <location>
        <begin position="207"/>
        <end position="229"/>
    </location>
</feature>
<evidence type="ECO:0000256" key="3">
    <source>
        <dbReference type="ARBA" id="ARBA00022692"/>
    </source>
</evidence>
<dbReference type="eggNOG" id="KOG1286">
    <property type="taxonomic scope" value="Eukaryota"/>
</dbReference>
<feature type="transmembrane region" description="Helical" evidence="6">
    <location>
        <begin position="481"/>
        <end position="502"/>
    </location>
</feature>
<dbReference type="HOGENOM" id="CLU_007946_12_1_1"/>
<gene>
    <name evidence="8" type="primary">KAFR0C05160</name>
    <name evidence="8" type="ORF">KAFR_0C05160</name>
</gene>
<dbReference type="PANTHER" id="PTHR43341">
    <property type="entry name" value="AMINO ACID PERMEASE"/>
    <property type="match status" value="1"/>
</dbReference>
<dbReference type="AlphaFoldDB" id="H2AT07"/>
<dbReference type="GO" id="GO:0015193">
    <property type="term" value="F:L-proline transmembrane transporter activity"/>
    <property type="evidence" value="ECO:0007669"/>
    <property type="project" value="EnsemblFungi"/>
</dbReference>
<evidence type="ECO:0000256" key="4">
    <source>
        <dbReference type="ARBA" id="ARBA00022989"/>
    </source>
</evidence>
<evidence type="ECO:0000256" key="1">
    <source>
        <dbReference type="ARBA" id="ARBA00004141"/>
    </source>
</evidence>
<protein>
    <recommendedName>
        <fullName evidence="7">Amino acid permease/ SLC12A domain-containing protein</fullName>
    </recommendedName>
</protein>
<accession>H2AT07</accession>
<feature type="transmembrane region" description="Helical" evidence="6">
    <location>
        <begin position="408"/>
        <end position="425"/>
    </location>
</feature>
<feature type="transmembrane region" description="Helical" evidence="6">
    <location>
        <begin position="181"/>
        <end position="201"/>
    </location>
</feature>
<keyword evidence="9" id="KW-1185">Reference proteome</keyword>
<dbReference type="GO" id="GO:0015812">
    <property type="term" value="P:gamma-aminobutyric acid transport"/>
    <property type="evidence" value="ECO:0007669"/>
    <property type="project" value="EnsemblFungi"/>
</dbReference>
<evidence type="ECO:0000256" key="5">
    <source>
        <dbReference type="ARBA" id="ARBA00023136"/>
    </source>
</evidence>
<organism evidence="8 9">
    <name type="scientific">Kazachstania africana (strain ATCC 22294 / BCRC 22015 / CBS 2517 / CECT 1963 / NBRC 1671 / NRRL Y-8276)</name>
    <name type="common">Yeast</name>
    <name type="synonym">Kluyveromyces africanus</name>
    <dbReference type="NCBI Taxonomy" id="1071382"/>
    <lineage>
        <taxon>Eukaryota</taxon>
        <taxon>Fungi</taxon>
        <taxon>Dikarya</taxon>
        <taxon>Ascomycota</taxon>
        <taxon>Saccharomycotina</taxon>
        <taxon>Saccharomycetes</taxon>
        <taxon>Saccharomycetales</taxon>
        <taxon>Saccharomycetaceae</taxon>
        <taxon>Kazachstania</taxon>
    </lineage>
</organism>
<dbReference type="OrthoDB" id="3900342at2759"/>
<evidence type="ECO:0000259" key="7">
    <source>
        <dbReference type="Pfam" id="PF00324"/>
    </source>
</evidence>
<keyword evidence="3 6" id="KW-0812">Transmembrane</keyword>
<feature type="domain" description="Amino acid permease/ SLC12A" evidence="7">
    <location>
        <begin position="64"/>
        <end position="541"/>
    </location>
</feature>
<comment type="subcellular location">
    <subcellularLocation>
        <location evidence="1">Membrane</location>
        <topology evidence="1">Multi-pass membrane protein</topology>
    </subcellularLocation>
</comment>
<dbReference type="EMBL" id="HE650823">
    <property type="protein sequence ID" value="CCF57507.1"/>
    <property type="molecule type" value="Genomic_DNA"/>
</dbReference>
<dbReference type="InParanoid" id="H2AT07"/>
<dbReference type="FunCoup" id="H2AT07">
    <property type="interactions" value="178"/>
</dbReference>
<feature type="transmembrane region" description="Helical" evidence="6">
    <location>
        <begin position="306"/>
        <end position="327"/>
    </location>
</feature>
<dbReference type="Pfam" id="PF00324">
    <property type="entry name" value="AA_permease"/>
    <property type="match status" value="1"/>
</dbReference>
<feature type="transmembrane region" description="Helical" evidence="6">
    <location>
        <begin position="437"/>
        <end position="460"/>
    </location>
</feature>
<proteinExistence type="predicted"/>
<dbReference type="Proteomes" id="UP000005220">
    <property type="component" value="Chromosome 3"/>
</dbReference>
<evidence type="ECO:0000256" key="2">
    <source>
        <dbReference type="ARBA" id="ARBA00022448"/>
    </source>
</evidence>
<evidence type="ECO:0000256" key="6">
    <source>
        <dbReference type="SAM" id="Phobius"/>
    </source>
</evidence>
<sequence>MKSDMSESSDMATTNISVYDKNDKNNIKDGVSFEKPIIYSEVDIESGAKESSSRNLKHGLQSRHIQLIALGGTIGTGLFVGTSSTLANCGPAALVISYIVISTIVYPIMNMFGEMVCYLPGNDDDDESVGYCAYLVSKYVDESLGFATSWNYYYCFIVLVATECTAASSIVEYWTSKIPKAVLIFLFLGVIFLLNFLPVKFYGEAEFWFAIIKIFCITGLIIVAFVIFCGGAPNNEDNSFVGFHYWKNPSSFRDYVTNGSLGNFLDVYNALIKGAFAFILGPELVSLTSSECVDQRRNIAKASRRFVYRLMFFYIFGALSISVIVPYNDPTLLNALALNKPGAGSSPFVIGIQNAGITILPHIINFCILTSAMSAGNAFLFASTRALLTMGKNGSAPRIFSRINRHGVPYVALSLSIMIACLAFLNCSASSAKVFQWFSNISTISGFIGWFTGCIAYLRFRRTIDYNGLYDRLPFKTKGQVYLTWYSFVFVGILILTNGYMYIIPKFWNYQDFIAAYITLPVFLVLYFGHIIYSGRWRQRKWWKPVDEIDVVTGLEEIELKTKIADEERQGHSGRFAKCLDYIL</sequence>
<dbReference type="InterPro" id="IPR050524">
    <property type="entry name" value="APC_YAT"/>
</dbReference>
<dbReference type="RefSeq" id="XP_003956642.1">
    <property type="nucleotide sequence ID" value="XM_003956593.1"/>
</dbReference>
<dbReference type="GO" id="GO:0005886">
    <property type="term" value="C:plasma membrane"/>
    <property type="evidence" value="ECO:0007669"/>
    <property type="project" value="EnsemblFungi"/>
</dbReference>
<feature type="transmembrane region" description="Helical" evidence="6">
    <location>
        <begin position="89"/>
        <end position="109"/>
    </location>
</feature>
<keyword evidence="2" id="KW-0813">Transport</keyword>
<feature type="transmembrane region" description="Helical" evidence="6">
    <location>
        <begin position="64"/>
        <end position="82"/>
    </location>
</feature>
<evidence type="ECO:0000313" key="9">
    <source>
        <dbReference type="Proteomes" id="UP000005220"/>
    </source>
</evidence>
<dbReference type="PANTHER" id="PTHR43341:SF36">
    <property type="entry name" value="PROLINE-SPECIFIC PERMEASE"/>
    <property type="match status" value="1"/>
</dbReference>
<name>H2AT07_KAZAF</name>
<feature type="transmembrane region" description="Helical" evidence="6">
    <location>
        <begin position="514"/>
        <end position="533"/>
    </location>
</feature>
<dbReference type="GeneID" id="13885425"/>
<feature type="transmembrane region" description="Helical" evidence="6">
    <location>
        <begin position="151"/>
        <end position="174"/>
    </location>
</feature>
<keyword evidence="5 6" id="KW-0472">Membrane</keyword>
<dbReference type="GO" id="GO:0015824">
    <property type="term" value="P:proline transport"/>
    <property type="evidence" value="ECO:0007669"/>
    <property type="project" value="EnsemblFungi"/>
</dbReference>
<dbReference type="KEGG" id="kaf:KAFR_0C05160"/>
<dbReference type="FunFam" id="1.20.1740.10:FF:000001">
    <property type="entry name" value="Amino acid permease"/>
    <property type="match status" value="1"/>
</dbReference>
<evidence type="ECO:0000313" key="8">
    <source>
        <dbReference type="EMBL" id="CCF57507.1"/>
    </source>
</evidence>
<reference evidence="8 9" key="1">
    <citation type="journal article" date="2011" name="Proc. Natl. Acad. Sci. U.S.A.">
        <title>Evolutionary erosion of yeast sex chromosomes by mating-type switching accidents.</title>
        <authorList>
            <person name="Gordon J.L."/>
            <person name="Armisen D."/>
            <person name="Proux-Wera E."/>
            <person name="Oheigeartaigh S.S."/>
            <person name="Byrne K.P."/>
            <person name="Wolfe K.H."/>
        </authorList>
    </citation>
    <scope>NUCLEOTIDE SEQUENCE [LARGE SCALE GENOMIC DNA]</scope>
    <source>
        <strain evidence="9">ATCC 22294 / BCRC 22015 / CBS 2517 / CECT 1963 / NBRC 1671 / NRRL Y-8276</strain>
    </source>
</reference>
<dbReference type="PIRSF" id="PIRSF006060">
    <property type="entry name" value="AA_transporter"/>
    <property type="match status" value="1"/>
</dbReference>
<dbReference type="Gene3D" id="1.20.1740.10">
    <property type="entry name" value="Amino acid/polyamine transporter I"/>
    <property type="match status" value="1"/>
</dbReference>
<dbReference type="InterPro" id="IPR004841">
    <property type="entry name" value="AA-permease/SLC12A_dom"/>
</dbReference>